<keyword evidence="7" id="KW-0227">DNA damage</keyword>
<protein>
    <recommendedName>
        <fullName evidence="5">Deoxyribodipyrimidine photo-lyase</fullName>
        <ecNumber evidence="4">4.1.99.3</ecNumber>
    </recommendedName>
    <alternativeName>
        <fullName evidence="12">DNA photolyase</fullName>
    </alternativeName>
</protein>
<keyword evidence="6" id="KW-0285">Flavoprotein</keyword>
<comment type="catalytic activity">
    <reaction evidence="13">
        <text>cyclobutadipyrimidine (in DNA) = 2 pyrimidine residues (in DNA).</text>
        <dbReference type="EC" id="4.1.99.3"/>
    </reaction>
</comment>
<dbReference type="Pfam" id="PF00875">
    <property type="entry name" value="DNA_photolyase"/>
    <property type="match status" value="1"/>
</dbReference>
<evidence type="ECO:0000259" key="14">
    <source>
        <dbReference type="PROSITE" id="PS51645"/>
    </source>
</evidence>
<evidence type="ECO:0000256" key="3">
    <source>
        <dbReference type="ARBA" id="ARBA00006409"/>
    </source>
</evidence>
<evidence type="ECO:0000256" key="1">
    <source>
        <dbReference type="ARBA" id="ARBA00001932"/>
    </source>
</evidence>
<evidence type="ECO:0000256" key="4">
    <source>
        <dbReference type="ARBA" id="ARBA00013149"/>
    </source>
</evidence>
<dbReference type="Gene3D" id="1.25.40.80">
    <property type="match status" value="1"/>
</dbReference>
<evidence type="ECO:0000313" key="16">
    <source>
        <dbReference type="Proteomes" id="UP001221217"/>
    </source>
</evidence>
<dbReference type="AlphaFoldDB" id="A0AAJ1MIG9"/>
<dbReference type="SUPFAM" id="SSF48173">
    <property type="entry name" value="Cryptochrome/photolyase FAD-binding domain"/>
    <property type="match status" value="1"/>
</dbReference>
<evidence type="ECO:0000256" key="6">
    <source>
        <dbReference type="ARBA" id="ARBA00022630"/>
    </source>
</evidence>
<evidence type="ECO:0000256" key="11">
    <source>
        <dbReference type="ARBA" id="ARBA00023239"/>
    </source>
</evidence>
<evidence type="ECO:0000256" key="8">
    <source>
        <dbReference type="ARBA" id="ARBA00022827"/>
    </source>
</evidence>
<evidence type="ECO:0000313" key="15">
    <source>
        <dbReference type="EMBL" id="MDC7225482.1"/>
    </source>
</evidence>
<dbReference type="InterPro" id="IPR014729">
    <property type="entry name" value="Rossmann-like_a/b/a_fold"/>
</dbReference>
<dbReference type="Gene3D" id="3.40.50.620">
    <property type="entry name" value="HUPs"/>
    <property type="match status" value="1"/>
</dbReference>
<comment type="cofactor">
    <cofactor evidence="1">
        <name>(6R)-5,10-methylene-5,6,7,8-tetrahydrofolate</name>
        <dbReference type="ChEBI" id="CHEBI:15636"/>
    </cofactor>
</comment>
<organism evidence="15 16">
    <name type="scientific">Candidatus Thalassospirochaeta sargassi</name>
    <dbReference type="NCBI Taxonomy" id="3119039"/>
    <lineage>
        <taxon>Bacteria</taxon>
        <taxon>Pseudomonadati</taxon>
        <taxon>Spirochaetota</taxon>
        <taxon>Spirochaetia</taxon>
        <taxon>Spirochaetales</taxon>
        <taxon>Spirochaetaceae</taxon>
        <taxon>Candidatus Thalassospirochaeta</taxon>
    </lineage>
</organism>
<dbReference type="InterPro" id="IPR052219">
    <property type="entry name" value="Photolyase_Class-2"/>
</dbReference>
<evidence type="ECO:0000256" key="10">
    <source>
        <dbReference type="ARBA" id="ARBA00023204"/>
    </source>
</evidence>
<name>A0AAJ1MIG9_9SPIO</name>
<dbReference type="PROSITE" id="PS51645">
    <property type="entry name" value="PHR_CRY_ALPHA_BETA"/>
    <property type="match status" value="1"/>
</dbReference>
<evidence type="ECO:0000256" key="13">
    <source>
        <dbReference type="ARBA" id="ARBA00033999"/>
    </source>
</evidence>
<dbReference type="EC" id="4.1.99.3" evidence="4"/>
<accession>A0AAJ1MIG9</accession>
<dbReference type="InterPro" id="IPR036134">
    <property type="entry name" value="Crypto/Photolyase_FAD-like_sf"/>
</dbReference>
<evidence type="ECO:0000256" key="12">
    <source>
        <dbReference type="ARBA" id="ARBA00031671"/>
    </source>
</evidence>
<sequence>YALELSGGIDEIEIVFAFSHGFPACSSRGFDFIIAGLRETEVHAEALGIKFSVLTGPCAHTSVADYAHAINAAAVVCDFNPMREGLEENLKLANALSKRVVEVDSRNIAPCRFISDKQEYGAFTIRKKIEKVLPLFLTPIPPVRDFLKSTRTVDTGIKPVDWDKIIKEYRPSNGSSAVEGFVSGSRRGLEILDEFISERLFSYADSRNDPNLNAQSGLSPYLHFGQISAQSAALAAARSFGDAPLKGGFLDEIIVRRELSDNYCLYNKDYDSFSGFPAWAKQSLEIHRYDRREFIYSLNQFENAETHDELWNAAQRQLLRQGSMHGYMRMYWAKKILEWSPDAESAMRTAVILNDRWSLDGHDTNGYAGCAWAIGGLHDRAWSERSVYGKVRYMNERGCRRKFDVDQYISRF</sequence>
<comment type="similarity">
    <text evidence="3">Belongs to the DNA photolyase class-2 family.</text>
</comment>
<comment type="caution">
    <text evidence="15">The sequence shown here is derived from an EMBL/GenBank/DDBJ whole genome shotgun (WGS) entry which is preliminary data.</text>
</comment>
<proteinExistence type="inferred from homology"/>
<evidence type="ECO:0000256" key="2">
    <source>
        <dbReference type="ARBA" id="ARBA00001974"/>
    </source>
</evidence>
<dbReference type="Proteomes" id="UP001221217">
    <property type="component" value="Unassembled WGS sequence"/>
</dbReference>
<keyword evidence="11 15" id="KW-0456">Lyase</keyword>
<comment type="cofactor">
    <cofactor evidence="2">
        <name>FAD</name>
        <dbReference type="ChEBI" id="CHEBI:57692"/>
    </cofactor>
</comment>
<dbReference type="SUPFAM" id="SSF52425">
    <property type="entry name" value="Cryptochrome/photolyase, N-terminal domain"/>
    <property type="match status" value="1"/>
</dbReference>
<dbReference type="Gene3D" id="1.10.579.10">
    <property type="entry name" value="DNA Cyclobutane Dipyrimidine Photolyase, subunit A, domain 3"/>
    <property type="match status" value="1"/>
</dbReference>
<dbReference type="EMBL" id="JAQQAL010000006">
    <property type="protein sequence ID" value="MDC7225482.1"/>
    <property type="molecule type" value="Genomic_DNA"/>
</dbReference>
<dbReference type="FunFam" id="1.10.579.10:FF:000002">
    <property type="entry name" value="Deoxyribodipyrimidine photolyase"/>
    <property type="match status" value="1"/>
</dbReference>
<keyword evidence="9" id="KW-0238">DNA-binding</keyword>
<dbReference type="PANTHER" id="PTHR10211:SF0">
    <property type="entry name" value="DEOXYRIBODIPYRIMIDINE PHOTO-LYASE"/>
    <property type="match status" value="1"/>
</dbReference>
<dbReference type="InterPro" id="IPR006050">
    <property type="entry name" value="DNA_photolyase_N"/>
</dbReference>
<dbReference type="GO" id="GO:0003677">
    <property type="term" value="F:DNA binding"/>
    <property type="evidence" value="ECO:0007669"/>
    <property type="project" value="UniProtKB-KW"/>
</dbReference>
<feature type="domain" description="Photolyase/cryptochrome alpha/beta" evidence="14">
    <location>
        <begin position="1"/>
        <end position="111"/>
    </location>
</feature>
<evidence type="ECO:0000256" key="5">
    <source>
        <dbReference type="ARBA" id="ARBA00014046"/>
    </source>
</evidence>
<evidence type="ECO:0000256" key="7">
    <source>
        <dbReference type="ARBA" id="ARBA00022763"/>
    </source>
</evidence>
<keyword evidence="10" id="KW-0234">DNA repair</keyword>
<dbReference type="GO" id="GO:0003904">
    <property type="term" value="F:deoxyribodipyrimidine photo-lyase activity"/>
    <property type="evidence" value="ECO:0007669"/>
    <property type="project" value="UniProtKB-EC"/>
</dbReference>
<keyword evidence="8" id="KW-0274">FAD</keyword>
<dbReference type="PANTHER" id="PTHR10211">
    <property type="entry name" value="DEOXYRIBODIPYRIMIDINE PHOTOLYASE"/>
    <property type="match status" value="1"/>
</dbReference>
<evidence type="ECO:0000256" key="9">
    <source>
        <dbReference type="ARBA" id="ARBA00023125"/>
    </source>
</evidence>
<feature type="non-terminal residue" evidence="15">
    <location>
        <position position="1"/>
    </location>
</feature>
<dbReference type="GO" id="GO:0000719">
    <property type="term" value="P:photoreactive repair"/>
    <property type="evidence" value="ECO:0007669"/>
    <property type="project" value="TreeGrafter"/>
</dbReference>
<gene>
    <name evidence="15" type="ORF">PQJ61_01815</name>
</gene>
<dbReference type="InterPro" id="IPR036155">
    <property type="entry name" value="Crypto/Photolyase_N_sf"/>
</dbReference>
<reference evidence="15 16" key="1">
    <citation type="submission" date="2022-12" db="EMBL/GenBank/DDBJ databases">
        <title>Metagenome assembled genome from gulf of manar.</title>
        <authorList>
            <person name="Kohli P."/>
            <person name="Pk S."/>
            <person name="Venkata Ramana C."/>
            <person name="Sasikala C."/>
        </authorList>
    </citation>
    <scope>NUCLEOTIDE SEQUENCE [LARGE SCALE GENOMIC DNA]</scope>
    <source>
        <strain evidence="15">JB008</strain>
    </source>
</reference>